<organism evidence="5 6">
    <name type="scientific">Theobroma cacao</name>
    <name type="common">Cacao</name>
    <name type="synonym">Cocoa</name>
    <dbReference type="NCBI Taxonomy" id="3641"/>
    <lineage>
        <taxon>Eukaryota</taxon>
        <taxon>Viridiplantae</taxon>
        <taxon>Streptophyta</taxon>
        <taxon>Embryophyta</taxon>
        <taxon>Tracheophyta</taxon>
        <taxon>Spermatophyta</taxon>
        <taxon>Magnoliopsida</taxon>
        <taxon>eudicotyledons</taxon>
        <taxon>Gunneridae</taxon>
        <taxon>Pentapetalae</taxon>
        <taxon>rosids</taxon>
        <taxon>malvids</taxon>
        <taxon>Malvales</taxon>
        <taxon>Malvaceae</taxon>
        <taxon>Byttnerioideae</taxon>
        <taxon>Theobroma</taxon>
    </lineage>
</organism>
<proteinExistence type="predicted"/>
<evidence type="ECO:0000256" key="2">
    <source>
        <dbReference type="ARBA" id="ARBA00022737"/>
    </source>
</evidence>
<keyword evidence="3" id="KW-0611">Plant defense</keyword>
<reference evidence="5" key="1">
    <citation type="journal article" date="1997" name="Nucleic Acids Res.">
        <title>tRNAscan-SE: a program for improved detection of transfer RNA genes in genomic sequence.</title>
        <authorList>
            <person name="Lowe T.M."/>
            <person name="Eddy S.R."/>
        </authorList>
    </citation>
    <scope>NUCLEOTIDE SEQUENCE [LARGE SCALE GENOMIC DNA]</scope>
    <source>
        <strain evidence="5">r\B97-61/B2</strain>
    </source>
</reference>
<dbReference type="GeneID" id="108662730"/>
<dbReference type="InterPro" id="IPR032675">
    <property type="entry name" value="LRR_dom_sf"/>
</dbReference>
<sequence length="431" mass="48943">MALDITRERFLVRAGKQLKKLPYKEEWGEDLEKVSLIRNSISKIPQNMQYPKCQKLTTLLLSNNSLREISESFFEYIPNLKILDLSKNLIQKLPNSISNLKKLTTLLLCDCMALENVPSLSKLQVLKKLNLAGTLMKKIPQATSRAEEMKTLNKLEVLEVCFNDMHDLSVYAAQRKRPNDYNIFLGRNLMEIGFDSVEISKSVTINCFNVKIKNSIILPSDIQGLRLRGCECNGSSFSDIIGSEGVTDLKKCTVDSCNGLESIFSSRCASLQTIEILLLEYLWNFKIIVGESMPPEPGTFSNLQSIYIRGCAKLKNLFSAKWVLQNLHNLEEIYVWGCEEMEEIIASEKEGISTDNNVMFTLPKLKKLKLSYLPELKSICRTNEVMDCDSLQQIVILDCPKLKRIPLHLPLLELDNSQPSPPPSTFPQVLR</sequence>
<dbReference type="Proteomes" id="UP000694886">
    <property type="component" value="Chromosome 7"/>
</dbReference>
<dbReference type="PANTHER" id="PTHR33463:SF217">
    <property type="entry name" value="DISEASE RESISTANCE PROTEIN RPS2-LIKE"/>
    <property type="match status" value="1"/>
</dbReference>
<dbReference type="SMART" id="SM00369">
    <property type="entry name" value="LRR_TYP"/>
    <property type="match status" value="3"/>
</dbReference>
<gene>
    <name evidence="6" type="primary">LOC108662730</name>
</gene>
<dbReference type="Gene3D" id="3.80.10.10">
    <property type="entry name" value="Ribonuclease Inhibitor"/>
    <property type="match status" value="2"/>
</dbReference>
<name>A0AB32WPM0_THECC</name>
<dbReference type="InterPro" id="IPR001611">
    <property type="entry name" value="Leu-rich_rpt"/>
</dbReference>
<dbReference type="PROSITE" id="PS51450">
    <property type="entry name" value="LRR"/>
    <property type="match status" value="2"/>
</dbReference>
<dbReference type="KEGG" id="tcc:108662730"/>
<dbReference type="PANTHER" id="PTHR33463">
    <property type="entry name" value="NB-ARC DOMAIN-CONTAINING PROTEIN-RELATED"/>
    <property type="match status" value="1"/>
</dbReference>
<dbReference type="InterPro" id="IPR003591">
    <property type="entry name" value="Leu-rich_rpt_typical-subtyp"/>
</dbReference>
<feature type="domain" description="Disease resistance protein At4g27190-like leucine-rich repeats" evidence="4">
    <location>
        <begin position="285"/>
        <end position="405"/>
    </location>
</feature>
<dbReference type="Gramene" id="Tc07v2_t007360.1">
    <property type="protein sequence ID" value="Tc07v2_p007360.1"/>
    <property type="gene ID" value="Tc07v2_g007360"/>
</dbReference>
<evidence type="ECO:0000313" key="6">
    <source>
        <dbReference type="RefSeq" id="XP_017979736.1"/>
    </source>
</evidence>
<evidence type="ECO:0000259" key="4">
    <source>
        <dbReference type="Pfam" id="PF23247"/>
    </source>
</evidence>
<keyword evidence="2" id="KW-0677">Repeat</keyword>
<dbReference type="Pfam" id="PF23247">
    <property type="entry name" value="LRR_RPS2"/>
    <property type="match status" value="1"/>
</dbReference>
<evidence type="ECO:0000256" key="1">
    <source>
        <dbReference type="ARBA" id="ARBA00022614"/>
    </source>
</evidence>
<dbReference type="SUPFAM" id="SSF52058">
    <property type="entry name" value="L domain-like"/>
    <property type="match status" value="1"/>
</dbReference>
<protein>
    <submittedName>
        <fullName evidence="6">Probable disease resistance protein At4g27220</fullName>
    </submittedName>
</protein>
<dbReference type="RefSeq" id="XP_017979736.1">
    <property type="nucleotide sequence ID" value="XM_018124247.1"/>
</dbReference>
<dbReference type="AlphaFoldDB" id="A0AB32WPM0"/>
<dbReference type="Pfam" id="PF13855">
    <property type="entry name" value="LRR_8"/>
    <property type="match status" value="1"/>
</dbReference>
<accession>A0AB32WPM0</accession>
<dbReference type="InterPro" id="IPR057135">
    <property type="entry name" value="At4g27190-like_LRR"/>
</dbReference>
<keyword evidence="1" id="KW-0433">Leucine-rich repeat</keyword>
<evidence type="ECO:0000313" key="5">
    <source>
        <dbReference type="Proteomes" id="UP000694886"/>
    </source>
</evidence>
<evidence type="ECO:0000256" key="3">
    <source>
        <dbReference type="ARBA" id="ARBA00022821"/>
    </source>
</evidence>
<reference evidence="6" key="2">
    <citation type="submission" date="2025-08" db="UniProtKB">
        <authorList>
            <consortium name="RefSeq"/>
        </authorList>
    </citation>
    <scope>IDENTIFICATION</scope>
</reference>
<dbReference type="InterPro" id="IPR050905">
    <property type="entry name" value="Plant_NBS-LRR"/>
</dbReference>